<evidence type="ECO:0000256" key="1">
    <source>
        <dbReference type="ARBA" id="ARBA00004477"/>
    </source>
</evidence>
<keyword evidence="13" id="KW-1185">Reference proteome</keyword>
<evidence type="ECO:0000256" key="2">
    <source>
        <dbReference type="ARBA" id="ARBA00006299"/>
    </source>
</evidence>
<reference evidence="11" key="2">
    <citation type="submission" date="2020-01" db="EMBL/GenBank/DDBJ databases">
        <authorList>
            <person name="Korhonen P.K.K."/>
            <person name="Guangxu M.G."/>
            <person name="Wang T.W."/>
            <person name="Stroehlein A.J.S."/>
            <person name="Young N.D."/>
            <person name="Ang C.-S.A."/>
            <person name="Fernando D.W.F."/>
            <person name="Lu H.L."/>
            <person name="Taylor S.T."/>
            <person name="Ehtesham M.E.M."/>
            <person name="Najaraj S.H.N."/>
            <person name="Harsha G.H.G."/>
            <person name="Madugundu A.M."/>
            <person name="Renuse S.R."/>
            <person name="Holt D.H."/>
            <person name="Pandey A.P."/>
            <person name="Papenfuss A.P."/>
            <person name="Gasser R.B.G."/>
            <person name="Fischer K.F."/>
        </authorList>
    </citation>
    <scope>NUCLEOTIDE SEQUENCE</scope>
    <source>
        <strain evidence="11">SSS_KF_BRIS2020</strain>
    </source>
</reference>
<evidence type="ECO:0000256" key="6">
    <source>
        <dbReference type="ARBA" id="ARBA00022989"/>
    </source>
</evidence>
<reference evidence="12" key="3">
    <citation type="submission" date="2022-06" db="UniProtKB">
        <authorList>
            <consortium name="EnsemblMetazoa"/>
        </authorList>
    </citation>
    <scope>IDENTIFICATION</scope>
</reference>
<sequence>MSTPISNEFKDEMKNLANSIRNFRTKIRNICSFLDKNRDASNGVDDRGRKDDSIHYRNQIENSQEQKMPQSFSLIMNFESQIVELQSLLIWENPRNSFLALIGFSCAYWIIVLWQPRLLFVVASIGFCYHFYEMWHKHVWPEIRIPSLANHENWTAINPKVLSVPEIKLYFEQMTFLAQEILNKMIEFRKRSHGTFCCCSLIFFVTFYYIGLIVPGIVVTYFIVISILLTPGFLIHVLPRSTFESLIKKLNLNRNDDDFIANPMQPSSSSSSLSSNDHINHLQADKILSAKENYFDKDQTLQMSDSDSDFVMISDWEIGQL</sequence>
<gene>
    <name evidence="11" type="ORF">SSS_4853</name>
</gene>
<dbReference type="EnsemblMetazoa" id="SSS_4853s_mrna">
    <property type="protein sequence ID" value="KAF7491734.1"/>
    <property type="gene ID" value="SSS_4853"/>
</dbReference>
<dbReference type="InterPro" id="IPR043384">
    <property type="entry name" value="RETREG1/3"/>
</dbReference>
<comment type="subcellular location">
    <subcellularLocation>
        <location evidence="1">Endoplasmic reticulum membrane</location>
        <topology evidence="1">Multi-pass membrane protein</topology>
    </subcellularLocation>
</comment>
<evidence type="ECO:0000256" key="7">
    <source>
        <dbReference type="ARBA" id="ARBA00023006"/>
    </source>
</evidence>
<feature type="domain" description="RETREG1-3/ARL6IP-like N-terminal reticulon-homology" evidence="10">
    <location>
        <begin position="78"/>
        <end position="242"/>
    </location>
</feature>
<evidence type="ECO:0000259" key="10">
    <source>
        <dbReference type="Pfam" id="PF24456"/>
    </source>
</evidence>
<keyword evidence="3" id="KW-0597">Phosphoprotein</keyword>
<keyword evidence="8 9" id="KW-0472">Membrane</keyword>
<dbReference type="AlphaFoldDB" id="A0A834R8M2"/>
<name>A0A834R8M2_SARSC</name>
<feature type="transmembrane region" description="Helical" evidence="9">
    <location>
        <begin position="118"/>
        <end position="135"/>
    </location>
</feature>
<evidence type="ECO:0000256" key="4">
    <source>
        <dbReference type="ARBA" id="ARBA00022692"/>
    </source>
</evidence>
<keyword evidence="4 9" id="KW-0812">Transmembrane</keyword>
<evidence type="ECO:0000313" key="13">
    <source>
        <dbReference type="Proteomes" id="UP000070412"/>
    </source>
</evidence>
<dbReference type="Proteomes" id="UP000070412">
    <property type="component" value="Unassembled WGS sequence"/>
</dbReference>
<evidence type="ECO:0000313" key="12">
    <source>
        <dbReference type="EnsemblMetazoa" id="KAF7491734.1"/>
    </source>
</evidence>
<organism evidence="11">
    <name type="scientific">Sarcoptes scabiei</name>
    <name type="common">Itch mite</name>
    <name type="synonym">Acarus scabiei</name>
    <dbReference type="NCBI Taxonomy" id="52283"/>
    <lineage>
        <taxon>Eukaryota</taxon>
        <taxon>Metazoa</taxon>
        <taxon>Ecdysozoa</taxon>
        <taxon>Arthropoda</taxon>
        <taxon>Chelicerata</taxon>
        <taxon>Arachnida</taxon>
        <taxon>Acari</taxon>
        <taxon>Acariformes</taxon>
        <taxon>Sarcoptiformes</taxon>
        <taxon>Astigmata</taxon>
        <taxon>Psoroptidia</taxon>
        <taxon>Sarcoptoidea</taxon>
        <taxon>Sarcoptidae</taxon>
        <taxon>Sarcoptinae</taxon>
        <taxon>Sarcoptes</taxon>
    </lineage>
</organism>
<feature type="transmembrane region" description="Helical" evidence="9">
    <location>
        <begin position="194"/>
        <end position="212"/>
    </location>
</feature>
<keyword evidence="7" id="KW-0072">Autophagy</keyword>
<keyword evidence="5" id="KW-0256">Endoplasmic reticulum</keyword>
<evidence type="ECO:0000256" key="9">
    <source>
        <dbReference type="SAM" id="Phobius"/>
    </source>
</evidence>
<evidence type="ECO:0000313" key="11">
    <source>
        <dbReference type="EMBL" id="KAF7491734.1"/>
    </source>
</evidence>
<evidence type="ECO:0000256" key="8">
    <source>
        <dbReference type="ARBA" id="ARBA00023136"/>
    </source>
</evidence>
<reference evidence="13" key="1">
    <citation type="journal article" date="2020" name="PLoS Negl. Trop. Dis.">
        <title>High-quality nuclear genome for Sarcoptes scabiei-A critical resource for a neglected parasite.</title>
        <authorList>
            <person name="Korhonen P.K."/>
            <person name="Gasser R.B."/>
            <person name="Ma G."/>
            <person name="Wang T."/>
            <person name="Stroehlein A.J."/>
            <person name="Young N.D."/>
            <person name="Ang C.S."/>
            <person name="Fernando D.D."/>
            <person name="Lu H.C."/>
            <person name="Taylor S."/>
            <person name="Reynolds S.L."/>
            <person name="Mofiz E."/>
            <person name="Najaraj S.H."/>
            <person name="Gowda H."/>
            <person name="Madugundu A."/>
            <person name="Renuse S."/>
            <person name="Holt D."/>
            <person name="Pandey A."/>
            <person name="Papenfuss A.T."/>
            <person name="Fischer K."/>
        </authorList>
    </citation>
    <scope>NUCLEOTIDE SEQUENCE [LARGE SCALE GENOMIC DNA]</scope>
</reference>
<protein>
    <recommendedName>
        <fullName evidence="10">RETREG1-3/ARL6IP-like N-terminal reticulon-homology domain-containing protein</fullName>
    </recommendedName>
</protein>
<keyword evidence="6 9" id="KW-1133">Transmembrane helix</keyword>
<evidence type="ECO:0000256" key="3">
    <source>
        <dbReference type="ARBA" id="ARBA00022553"/>
    </source>
</evidence>
<comment type="similarity">
    <text evidence="2">Belongs to the RETREG family.</text>
</comment>
<dbReference type="PANTHER" id="PTHR28659">
    <property type="entry name" value="RETICULON-LIKE PROTEIN"/>
    <property type="match status" value="1"/>
</dbReference>
<feature type="transmembrane region" description="Helical" evidence="9">
    <location>
        <begin position="218"/>
        <end position="238"/>
    </location>
</feature>
<proteinExistence type="inferred from homology"/>
<dbReference type="InterPro" id="IPR057282">
    <property type="entry name" value="RETREG1-3-like_RHD"/>
</dbReference>
<dbReference type="GO" id="GO:0061709">
    <property type="term" value="P:reticulophagy"/>
    <property type="evidence" value="ECO:0007669"/>
    <property type="project" value="InterPro"/>
</dbReference>
<dbReference type="PANTHER" id="PTHR28659:SF2">
    <property type="entry name" value="RETICULON-LIKE PROTEIN"/>
    <property type="match status" value="1"/>
</dbReference>
<dbReference type="GO" id="GO:0005789">
    <property type="term" value="C:endoplasmic reticulum membrane"/>
    <property type="evidence" value="ECO:0007669"/>
    <property type="project" value="UniProtKB-SubCell"/>
</dbReference>
<dbReference type="Pfam" id="PF24456">
    <property type="entry name" value="RHD_RETREG1-3"/>
    <property type="match status" value="1"/>
</dbReference>
<evidence type="ECO:0000256" key="5">
    <source>
        <dbReference type="ARBA" id="ARBA00022824"/>
    </source>
</evidence>
<dbReference type="OrthoDB" id="10029527at2759"/>
<dbReference type="EMBL" id="WVUK01000058">
    <property type="protein sequence ID" value="KAF7491734.1"/>
    <property type="molecule type" value="Genomic_DNA"/>
</dbReference>
<accession>A0A834R8M2</accession>